<organism evidence="6 7">
    <name type="scientific">Imperialibacter roseus</name>
    <dbReference type="NCBI Taxonomy" id="1324217"/>
    <lineage>
        <taxon>Bacteria</taxon>
        <taxon>Pseudomonadati</taxon>
        <taxon>Bacteroidota</taxon>
        <taxon>Cytophagia</taxon>
        <taxon>Cytophagales</taxon>
        <taxon>Flammeovirgaceae</taxon>
        <taxon>Imperialibacter</taxon>
    </lineage>
</organism>
<dbReference type="InterPro" id="IPR008969">
    <property type="entry name" value="CarboxyPept-like_regulatory"/>
</dbReference>
<keyword evidence="7" id="KW-1185">Reference proteome</keyword>
<dbReference type="SUPFAM" id="SSF49464">
    <property type="entry name" value="Carboxypeptidase regulatory domain-like"/>
    <property type="match status" value="1"/>
</dbReference>
<dbReference type="SMART" id="SM00965">
    <property type="entry name" value="STN"/>
    <property type="match status" value="1"/>
</dbReference>
<feature type="chain" id="PRO_5046566804" evidence="4">
    <location>
        <begin position="24"/>
        <end position="479"/>
    </location>
</feature>
<dbReference type="EMBL" id="CP136051">
    <property type="protein sequence ID" value="WOK08680.1"/>
    <property type="molecule type" value="Genomic_DNA"/>
</dbReference>
<evidence type="ECO:0000256" key="3">
    <source>
        <dbReference type="ARBA" id="ARBA00023237"/>
    </source>
</evidence>
<evidence type="ECO:0000313" key="6">
    <source>
        <dbReference type="EMBL" id="WOK08680.1"/>
    </source>
</evidence>
<name>A0ABZ0IXK2_9BACT</name>
<keyword evidence="2" id="KW-0472">Membrane</keyword>
<gene>
    <name evidence="6" type="ORF">RT717_08525</name>
</gene>
<sequence>MKSYRFHFLFSILLMGCCCTVSAQSQKSVLDRVIDVQVWEVNLDSAIIRVSEVSGIFFSYNADIVPIKQKFTLAESNKSVKYVLSKLLTGTGLEYKLIGDQIIIFKPQVAVEEAKFKEHVMLFGTVTDDATGAPIEGVNVFVAKSMLGDGTDQNGFFSIDHLPLGTYEVTFSHVAYQLGVKRINIQDTSDIALRIALISKLDQLESIEIISTKDKSWERHLRAFQTAFLGSTPNASRCVITNDHVLDFQYYGNDDLLIGYASEPLIIENWALGYRIYYVLELFEQRGGTTRYVGKSRFEELIPSDEGELKRWNKNRLRAYRGSLEHFIRSLTANRLRKEGFLVYKVYDLPTSGPVPFYEVTINSIMKNGSHPYEKKLSFKDYLQVMYLRETEPMSYLEEKQKLLSNNLASPAGLNYRMAGESGGSRQVSYLQLNIPTVSVDKRGFIYDPLAVTTLGYWSWERLAESLPIEYEPETRPRK</sequence>
<evidence type="ECO:0000256" key="2">
    <source>
        <dbReference type="ARBA" id="ARBA00023136"/>
    </source>
</evidence>
<dbReference type="RefSeq" id="WP_317491315.1">
    <property type="nucleotide sequence ID" value="NZ_CP136051.1"/>
</dbReference>
<proteinExistence type="predicted"/>
<accession>A0ABZ0IXK2</accession>
<evidence type="ECO:0000256" key="4">
    <source>
        <dbReference type="SAM" id="SignalP"/>
    </source>
</evidence>
<evidence type="ECO:0000256" key="1">
    <source>
        <dbReference type="ARBA" id="ARBA00022448"/>
    </source>
</evidence>
<dbReference type="InterPro" id="IPR011662">
    <property type="entry name" value="Secretin/TonB_short_N"/>
</dbReference>
<dbReference type="PROSITE" id="PS51257">
    <property type="entry name" value="PROKAR_LIPOPROTEIN"/>
    <property type="match status" value="1"/>
</dbReference>
<dbReference type="Gene3D" id="3.55.50.30">
    <property type="match status" value="1"/>
</dbReference>
<keyword evidence="4" id="KW-0732">Signal</keyword>
<evidence type="ECO:0000313" key="7">
    <source>
        <dbReference type="Proteomes" id="UP001302349"/>
    </source>
</evidence>
<protein>
    <submittedName>
        <fullName evidence="6">Carboxypeptidase-like regulatory domain-containing protein</fullName>
    </submittedName>
</protein>
<dbReference type="Proteomes" id="UP001302349">
    <property type="component" value="Chromosome"/>
</dbReference>
<dbReference type="Gene3D" id="2.60.40.1120">
    <property type="entry name" value="Carboxypeptidase-like, regulatory domain"/>
    <property type="match status" value="1"/>
</dbReference>
<reference evidence="6 7" key="1">
    <citation type="journal article" date="2023" name="Microbiol. Resour. Announc.">
        <title>Complete Genome Sequence of Imperialibacter roseus strain P4T.</title>
        <authorList>
            <person name="Tizabi D.R."/>
            <person name="Bachvaroff T."/>
            <person name="Hill R.T."/>
        </authorList>
    </citation>
    <scope>NUCLEOTIDE SEQUENCE [LARGE SCALE GENOMIC DNA]</scope>
    <source>
        <strain evidence="6 7">P4T</strain>
    </source>
</reference>
<feature type="domain" description="Secretin/TonB short N-terminal" evidence="5">
    <location>
        <begin position="56"/>
        <end position="107"/>
    </location>
</feature>
<feature type="signal peptide" evidence="4">
    <location>
        <begin position="1"/>
        <end position="23"/>
    </location>
</feature>
<dbReference type="Pfam" id="PF07660">
    <property type="entry name" value="STN"/>
    <property type="match status" value="1"/>
</dbReference>
<keyword evidence="1" id="KW-0813">Transport</keyword>
<keyword evidence="3" id="KW-0998">Cell outer membrane</keyword>
<evidence type="ECO:0000259" key="5">
    <source>
        <dbReference type="SMART" id="SM00965"/>
    </source>
</evidence>
<dbReference type="Pfam" id="PF13715">
    <property type="entry name" value="CarbopepD_reg_2"/>
    <property type="match status" value="1"/>
</dbReference>